<organism evidence="2 3">
    <name type="scientific">Mytilus edulis</name>
    <name type="common">Blue mussel</name>
    <dbReference type="NCBI Taxonomy" id="6550"/>
    <lineage>
        <taxon>Eukaryota</taxon>
        <taxon>Metazoa</taxon>
        <taxon>Spiralia</taxon>
        <taxon>Lophotrochozoa</taxon>
        <taxon>Mollusca</taxon>
        <taxon>Bivalvia</taxon>
        <taxon>Autobranchia</taxon>
        <taxon>Pteriomorphia</taxon>
        <taxon>Mytilida</taxon>
        <taxon>Mytiloidea</taxon>
        <taxon>Mytilidae</taxon>
        <taxon>Mytilinae</taxon>
        <taxon>Mytilus</taxon>
    </lineage>
</organism>
<reference evidence="2" key="1">
    <citation type="submission" date="2021-03" db="EMBL/GenBank/DDBJ databases">
        <authorList>
            <person name="Bekaert M."/>
        </authorList>
    </citation>
    <scope>NUCLEOTIDE SEQUENCE</scope>
</reference>
<feature type="region of interest" description="Disordered" evidence="1">
    <location>
        <begin position="132"/>
        <end position="178"/>
    </location>
</feature>
<feature type="compositionally biased region" description="Polar residues" evidence="1">
    <location>
        <begin position="139"/>
        <end position="151"/>
    </location>
</feature>
<gene>
    <name evidence="2" type="ORF">MEDL_58176</name>
</gene>
<evidence type="ECO:0000256" key="1">
    <source>
        <dbReference type="SAM" id="MobiDB-lite"/>
    </source>
</evidence>
<dbReference type="OrthoDB" id="10379855at2759"/>
<accession>A0A8S3UVG9</accession>
<evidence type="ECO:0000313" key="2">
    <source>
        <dbReference type="EMBL" id="CAG2246189.1"/>
    </source>
</evidence>
<protein>
    <submittedName>
        <fullName evidence="2">Uncharacterized protein</fullName>
    </submittedName>
</protein>
<feature type="region of interest" description="Disordered" evidence="1">
    <location>
        <begin position="74"/>
        <end position="98"/>
    </location>
</feature>
<dbReference type="AlphaFoldDB" id="A0A8S3UVG9"/>
<proteinExistence type="predicted"/>
<dbReference type="Proteomes" id="UP000683360">
    <property type="component" value="Unassembled WGS sequence"/>
</dbReference>
<name>A0A8S3UVG9_MYTED</name>
<keyword evidence="3" id="KW-1185">Reference proteome</keyword>
<sequence length="268" mass="30800">MENNWTVYRLKFINIAEKAKVAGYDYVPHYKTHIPKAPAFKRVQGYKVKQIVNRLSLRKPESANWPTTQHLLRRPESTASCRSPIQRRSDFTKTRCSNSPYISRRPVDTIGYMAPITKRPKSTNNLNNLLTSKRLDSDNGLNTHGSSIQSEKSIKGRKSASSNKKIRPASDDRLRTASHTFLRTASDARLRTAPDTSIRKSSDTRLRILTLNQPTVSSYIRFRMRANEDKKMDVKDIKDACDRHHKHDSIPFLPAKYKNWLAIEGIHV</sequence>
<dbReference type="EMBL" id="CAJPWZ010002840">
    <property type="protein sequence ID" value="CAG2246189.1"/>
    <property type="molecule type" value="Genomic_DNA"/>
</dbReference>
<comment type="caution">
    <text evidence="2">The sequence shown here is derived from an EMBL/GenBank/DDBJ whole genome shotgun (WGS) entry which is preliminary data.</text>
</comment>
<evidence type="ECO:0000313" key="3">
    <source>
        <dbReference type="Proteomes" id="UP000683360"/>
    </source>
</evidence>